<evidence type="ECO:0000259" key="1">
    <source>
        <dbReference type="Pfam" id="PF12728"/>
    </source>
</evidence>
<dbReference type="Pfam" id="PF12728">
    <property type="entry name" value="HTH_17"/>
    <property type="match status" value="1"/>
</dbReference>
<sequence length="60" mass="6867">MVTTITNGLLTPREAAKLLKISKCSTYRWIKRGWLPKVTMPNGTFRIPRVVVDRILLGKK</sequence>
<name>A0A6M3J4B1_9ZZZZ</name>
<proteinExistence type="predicted"/>
<dbReference type="InterPro" id="IPR041657">
    <property type="entry name" value="HTH_17"/>
</dbReference>
<dbReference type="InterPro" id="IPR010093">
    <property type="entry name" value="SinI_DNA-bd"/>
</dbReference>
<protein>
    <submittedName>
        <fullName evidence="2">Putative DNA binding, helix-turn-helix domain containing protein</fullName>
    </submittedName>
</protein>
<dbReference type="NCBIfam" id="TIGR01764">
    <property type="entry name" value="excise"/>
    <property type="match status" value="1"/>
</dbReference>
<dbReference type="AlphaFoldDB" id="A0A6M3J4B1"/>
<accession>A0A6M3J4B1</accession>
<feature type="domain" description="Helix-turn-helix" evidence="1">
    <location>
        <begin position="9"/>
        <end position="56"/>
    </location>
</feature>
<organism evidence="2">
    <name type="scientific">viral metagenome</name>
    <dbReference type="NCBI Taxonomy" id="1070528"/>
    <lineage>
        <taxon>unclassified sequences</taxon>
        <taxon>metagenomes</taxon>
        <taxon>organismal metagenomes</taxon>
    </lineage>
</organism>
<evidence type="ECO:0000313" key="2">
    <source>
        <dbReference type="EMBL" id="QJA64859.1"/>
    </source>
</evidence>
<dbReference type="GO" id="GO:0003677">
    <property type="term" value="F:DNA binding"/>
    <property type="evidence" value="ECO:0007669"/>
    <property type="project" value="InterPro"/>
</dbReference>
<gene>
    <name evidence="2" type="ORF">MM415B00458_0010</name>
</gene>
<reference evidence="2" key="1">
    <citation type="submission" date="2020-03" db="EMBL/GenBank/DDBJ databases">
        <title>The deep terrestrial virosphere.</title>
        <authorList>
            <person name="Holmfeldt K."/>
            <person name="Nilsson E."/>
            <person name="Simone D."/>
            <person name="Lopez-Fernandez M."/>
            <person name="Wu X."/>
            <person name="de Brujin I."/>
            <person name="Lundin D."/>
            <person name="Andersson A."/>
            <person name="Bertilsson S."/>
            <person name="Dopson M."/>
        </authorList>
    </citation>
    <scope>NUCLEOTIDE SEQUENCE</scope>
    <source>
        <strain evidence="2">MM415B00458</strain>
    </source>
</reference>
<dbReference type="EMBL" id="MT141528">
    <property type="protein sequence ID" value="QJA64859.1"/>
    <property type="molecule type" value="Genomic_DNA"/>
</dbReference>